<evidence type="ECO:0000256" key="12">
    <source>
        <dbReference type="SAM" id="Coils"/>
    </source>
</evidence>
<evidence type="ECO:0000256" key="3">
    <source>
        <dbReference type="ARBA" id="ARBA00022692"/>
    </source>
</evidence>
<proteinExistence type="inferred from homology"/>
<evidence type="ECO:0008006" key="15">
    <source>
        <dbReference type="Google" id="ProtNLM"/>
    </source>
</evidence>
<dbReference type="GO" id="GO:0015986">
    <property type="term" value="P:proton motive force-driven ATP synthesis"/>
    <property type="evidence" value="ECO:0007669"/>
    <property type="project" value="InterPro"/>
</dbReference>
<keyword evidence="7" id="KW-0472">Membrane</keyword>
<comment type="caution">
    <text evidence="13">The sequence shown here is derived from an EMBL/GenBank/DDBJ whole genome shotgun (WGS) entry which is preliminary data.</text>
</comment>
<name>A0A2H0UYW3_9BACT</name>
<comment type="subcellular location">
    <subcellularLocation>
        <location evidence="10">Endomembrane system</location>
        <topology evidence="10">Single-pass membrane protein</topology>
    </subcellularLocation>
</comment>
<dbReference type="Pfam" id="PF00430">
    <property type="entry name" value="ATP-synt_B"/>
    <property type="match status" value="1"/>
</dbReference>
<evidence type="ECO:0000256" key="4">
    <source>
        <dbReference type="ARBA" id="ARBA00022781"/>
    </source>
</evidence>
<keyword evidence="1 11" id="KW-0813">Transport</keyword>
<evidence type="ECO:0000313" key="13">
    <source>
        <dbReference type="EMBL" id="PIR92036.1"/>
    </source>
</evidence>
<evidence type="ECO:0000313" key="14">
    <source>
        <dbReference type="Proteomes" id="UP000228510"/>
    </source>
</evidence>
<dbReference type="GO" id="GO:0015078">
    <property type="term" value="F:proton transmembrane transporter activity"/>
    <property type="evidence" value="ECO:0007669"/>
    <property type="project" value="InterPro"/>
</dbReference>
<evidence type="ECO:0000256" key="1">
    <source>
        <dbReference type="ARBA" id="ARBA00022448"/>
    </source>
</evidence>
<keyword evidence="3 11" id="KW-0812">Transmembrane</keyword>
<dbReference type="InterPro" id="IPR002146">
    <property type="entry name" value="ATP_synth_b/b'su_bac/chlpt"/>
</dbReference>
<dbReference type="CDD" id="cd06503">
    <property type="entry name" value="ATP-synt_Fo_b"/>
    <property type="match status" value="1"/>
</dbReference>
<accession>A0A2H0UYW3</accession>
<keyword evidence="4 11" id="KW-0375">Hydrogen ion transport</keyword>
<keyword evidence="12" id="KW-0175">Coiled coil</keyword>
<dbReference type="GO" id="GO:0012505">
    <property type="term" value="C:endomembrane system"/>
    <property type="evidence" value="ECO:0007669"/>
    <property type="project" value="UniProtKB-SubCell"/>
</dbReference>
<evidence type="ECO:0000256" key="8">
    <source>
        <dbReference type="ARBA" id="ARBA00023310"/>
    </source>
</evidence>
<evidence type="ECO:0000256" key="2">
    <source>
        <dbReference type="ARBA" id="ARBA00022547"/>
    </source>
</evidence>
<gene>
    <name evidence="13" type="ORF">COU01_03795</name>
</gene>
<feature type="non-terminal residue" evidence="13">
    <location>
        <position position="1"/>
    </location>
</feature>
<evidence type="ECO:0000256" key="5">
    <source>
        <dbReference type="ARBA" id="ARBA00022989"/>
    </source>
</evidence>
<evidence type="ECO:0000256" key="11">
    <source>
        <dbReference type="RuleBase" id="RU003848"/>
    </source>
</evidence>
<feature type="coiled-coil region" evidence="12">
    <location>
        <begin position="2"/>
        <end position="33"/>
    </location>
</feature>
<evidence type="ECO:0000256" key="9">
    <source>
        <dbReference type="ARBA" id="ARBA00025198"/>
    </source>
</evidence>
<dbReference type="InterPro" id="IPR028987">
    <property type="entry name" value="ATP_synth_B-like_membr_sf"/>
</dbReference>
<dbReference type="SUPFAM" id="SSF81573">
    <property type="entry name" value="F1F0 ATP synthase subunit B, membrane domain"/>
    <property type="match status" value="1"/>
</dbReference>
<sequence length="106" mass="11940">ELQQTESKRAEVIKKAKQEANELLAEVERQGETRRHEMTAKAKEEIAKIVAKTKADLAIDKAIMLKHVKEEAAEMVVSAVEKVLGKQITNADDKKFIEEAVKEVKK</sequence>
<evidence type="ECO:0000256" key="6">
    <source>
        <dbReference type="ARBA" id="ARBA00023065"/>
    </source>
</evidence>
<keyword evidence="6 11" id="KW-0406">Ion transport</keyword>
<dbReference type="EMBL" id="PFAT01000050">
    <property type="protein sequence ID" value="PIR92036.1"/>
    <property type="molecule type" value="Genomic_DNA"/>
</dbReference>
<organism evidence="13 14">
    <name type="scientific">Candidatus Falkowbacteria bacterium CG10_big_fil_rev_8_21_14_0_10_44_15</name>
    <dbReference type="NCBI Taxonomy" id="1974569"/>
    <lineage>
        <taxon>Bacteria</taxon>
        <taxon>Candidatus Falkowiibacteriota</taxon>
    </lineage>
</organism>
<reference evidence="14" key="1">
    <citation type="submission" date="2017-09" db="EMBL/GenBank/DDBJ databases">
        <title>Depth-based differentiation of microbial function through sediment-hosted aquifers and enrichment of novel symbionts in the deep terrestrial subsurface.</title>
        <authorList>
            <person name="Probst A.J."/>
            <person name="Ladd B."/>
            <person name="Jarett J.K."/>
            <person name="Geller-Mcgrath D.E."/>
            <person name="Sieber C.M.K."/>
            <person name="Emerson J.B."/>
            <person name="Anantharaman K."/>
            <person name="Thomas B.C."/>
            <person name="Malmstrom R."/>
            <person name="Stieglmeier M."/>
            <person name="Klingl A."/>
            <person name="Woyke T."/>
            <person name="Ryan C.M."/>
            <person name="Banfield J.F."/>
        </authorList>
    </citation>
    <scope>NUCLEOTIDE SEQUENCE [LARGE SCALE GENOMIC DNA]</scope>
</reference>
<comment type="similarity">
    <text evidence="11">Belongs to the ATPase B chain family.</text>
</comment>
<dbReference type="GO" id="GO:0045259">
    <property type="term" value="C:proton-transporting ATP synthase complex"/>
    <property type="evidence" value="ECO:0007669"/>
    <property type="project" value="UniProtKB-KW"/>
</dbReference>
<keyword evidence="2 11" id="KW-0138">CF(0)</keyword>
<comment type="function">
    <text evidence="9">F(1)F(0) ATP synthase produces ATP from ADP in the presence of a proton or sodium gradient. F-type ATPases consist of two structural domains, F(1) containing the extramembraneous catalytic core and F(0) containing the membrane proton channel, linked together by a central stalk and a peripheral stalk. During catalysis, ATP synthesis in the catalytic domain of F(1) is coupled via a rotary mechanism of the central stalk subunits to proton translocation.</text>
</comment>
<keyword evidence="5" id="KW-1133">Transmembrane helix</keyword>
<dbReference type="AlphaFoldDB" id="A0A2H0UYW3"/>
<protein>
    <recommendedName>
        <fullName evidence="15">ATP synthase F0 subunit B</fullName>
    </recommendedName>
</protein>
<evidence type="ECO:0000256" key="10">
    <source>
        <dbReference type="ARBA" id="ARBA00037847"/>
    </source>
</evidence>
<dbReference type="Proteomes" id="UP000228510">
    <property type="component" value="Unassembled WGS sequence"/>
</dbReference>
<evidence type="ECO:0000256" key="7">
    <source>
        <dbReference type="ARBA" id="ARBA00023136"/>
    </source>
</evidence>
<keyword evidence="8" id="KW-0066">ATP synthesis</keyword>